<dbReference type="AlphaFoldDB" id="A0A430FRA0"/>
<evidence type="ECO:0008006" key="4">
    <source>
        <dbReference type="Google" id="ProtNLM"/>
    </source>
</evidence>
<protein>
    <recommendedName>
        <fullName evidence="4">DUF3039 domain-containing protein</fullName>
    </recommendedName>
</protein>
<dbReference type="InterPro" id="IPR021400">
    <property type="entry name" value="DUF3039"/>
</dbReference>
<dbReference type="Proteomes" id="UP000287470">
    <property type="component" value="Unassembled WGS sequence"/>
</dbReference>
<sequence length="109" mass="12068">MMTDMDMTDAAVAMATVRNMADDATESSSDAGTGTAVLERPETSEQTQRDDGGDADRYAHYVSKSRIAESRLTGRPVVALCGKIWVPKHDPDKYPVCPDCKRIYEEMMF</sequence>
<proteinExistence type="predicted"/>
<evidence type="ECO:0000256" key="1">
    <source>
        <dbReference type="SAM" id="MobiDB-lite"/>
    </source>
</evidence>
<dbReference type="Pfam" id="PF11238">
    <property type="entry name" value="DUF3039"/>
    <property type="match status" value="1"/>
</dbReference>
<feature type="compositionally biased region" description="Basic and acidic residues" evidence="1">
    <location>
        <begin position="39"/>
        <end position="56"/>
    </location>
</feature>
<keyword evidence="3" id="KW-1185">Reference proteome</keyword>
<reference evidence="2 3" key="1">
    <citation type="submission" date="2018-09" db="EMBL/GenBank/DDBJ databases">
        <title>Characterization of the phylogenetic diversity of five novel species belonging to the genus Bifidobacterium.</title>
        <authorList>
            <person name="Lugli G.A."/>
            <person name="Duranti S."/>
            <person name="Milani C."/>
        </authorList>
    </citation>
    <scope>NUCLEOTIDE SEQUENCE [LARGE SCALE GENOMIC DNA]</scope>
    <source>
        <strain evidence="2 3">2033B</strain>
    </source>
</reference>
<comment type="caution">
    <text evidence="2">The sequence shown here is derived from an EMBL/GenBank/DDBJ whole genome shotgun (WGS) entry which is preliminary data.</text>
</comment>
<gene>
    <name evidence="2" type="ORF">D2E24_1373</name>
</gene>
<evidence type="ECO:0000313" key="3">
    <source>
        <dbReference type="Proteomes" id="UP000287470"/>
    </source>
</evidence>
<organism evidence="2 3">
    <name type="scientific">Bifidobacterium samirii</name>
    <dbReference type="NCBI Taxonomy" id="2306974"/>
    <lineage>
        <taxon>Bacteria</taxon>
        <taxon>Bacillati</taxon>
        <taxon>Actinomycetota</taxon>
        <taxon>Actinomycetes</taxon>
        <taxon>Bifidobacteriales</taxon>
        <taxon>Bifidobacteriaceae</taxon>
        <taxon>Bifidobacterium</taxon>
    </lineage>
</organism>
<accession>A0A430FRA0</accession>
<name>A0A430FRA0_9BIFI</name>
<evidence type="ECO:0000313" key="2">
    <source>
        <dbReference type="EMBL" id="RSX55358.1"/>
    </source>
</evidence>
<feature type="region of interest" description="Disordered" evidence="1">
    <location>
        <begin position="21"/>
        <end position="56"/>
    </location>
</feature>
<dbReference type="EMBL" id="QXGK01000013">
    <property type="protein sequence ID" value="RSX55358.1"/>
    <property type="molecule type" value="Genomic_DNA"/>
</dbReference>